<accession>A0A9X2XZ96</accession>
<evidence type="ECO:0000313" key="1">
    <source>
        <dbReference type="EMBL" id="MCU7551607.1"/>
    </source>
</evidence>
<dbReference type="RefSeq" id="WP_279299046.1">
    <property type="nucleotide sequence ID" value="NZ_JAOTIF010000022.1"/>
</dbReference>
<keyword evidence="2" id="KW-1185">Reference proteome</keyword>
<reference evidence="1" key="2">
    <citation type="submission" date="2023-04" db="EMBL/GenBank/DDBJ databases">
        <title>Paracnuella aquatica gen. nov., sp. nov., a member of the family Chitinophagaceae isolated from a hot spring.</title>
        <authorList>
            <person name="Wang C."/>
        </authorList>
    </citation>
    <scope>NUCLEOTIDE SEQUENCE</scope>
    <source>
        <strain evidence="1">LB-8</strain>
    </source>
</reference>
<comment type="caution">
    <text evidence="1">The sequence shown here is derived from an EMBL/GenBank/DDBJ whole genome shotgun (WGS) entry which is preliminary data.</text>
</comment>
<reference evidence="1" key="1">
    <citation type="submission" date="2022-09" db="EMBL/GenBank/DDBJ databases">
        <authorList>
            <person name="Yuan C."/>
            <person name="Ke Z."/>
        </authorList>
    </citation>
    <scope>NUCLEOTIDE SEQUENCE</scope>
    <source>
        <strain evidence="1">LB-8</strain>
    </source>
</reference>
<dbReference type="AlphaFoldDB" id="A0A9X2XZ96"/>
<name>A0A9X2XZ96_9BACT</name>
<dbReference type="EMBL" id="JAOTIF010000022">
    <property type="protein sequence ID" value="MCU7551607.1"/>
    <property type="molecule type" value="Genomic_DNA"/>
</dbReference>
<gene>
    <name evidence="1" type="ORF">OCK74_20980</name>
</gene>
<protein>
    <submittedName>
        <fullName evidence="1">DUF4248 domain-containing protein</fullName>
    </submittedName>
</protein>
<sequence length="69" mass="8063">MSFKEVAEVRPYSTKELAQIYGVCDKTLIKWMKPFTDDIGEKRGRFFTVAQVEIIFNKLGMPYRIKGEI</sequence>
<proteinExistence type="predicted"/>
<dbReference type="Proteomes" id="UP001155483">
    <property type="component" value="Unassembled WGS sequence"/>
</dbReference>
<evidence type="ECO:0000313" key="2">
    <source>
        <dbReference type="Proteomes" id="UP001155483"/>
    </source>
</evidence>
<organism evidence="1 2">
    <name type="scientific">Paraflavisolibacter caeni</name>
    <dbReference type="NCBI Taxonomy" id="2982496"/>
    <lineage>
        <taxon>Bacteria</taxon>
        <taxon>Pseudomonadati</taxon>
        <taxon>Bacteroidota</taxon>
        <taxon>Chitinophagia</taxon>
        <taxon>Chitinophagales</taxon>
        <taxon>Chitinophagaceae</taxon>
        <taxon>Paraflavisolibacter</taxon>
    </lineage>
</organism>